<dbReference type="InterPro" id="IPR036047">
    <property type="entry name" value="F-box-like_dom_sf"/>
</dbReference>
<dbReference type="AlphaFoldDB" id="S8F6F2"/>
<dbReference type="Gene3D" id="1.20.1280.50">
    <property type="match status" value="1"/>
</dbReference>
<dbReference type="Proteomes" id="UP000015241">
    <property type="component" value="Unassembled WGS sequence"/>
</dbReference>
<dbReference type="InParanoid" id="S8F6F2"/>
<proteinExistence type="predicted"/>
<dbReference type="STRING" id="743788.S8F6F2"/>
<evidence type="ECO:0000259" key="1">
    <source>
        <dbReference type="PROSITE" id="PS50181"/>
    </source>
</evidence>
<reference evidence="2 3" key="1">
    <citation type="journal article" date="2012" name="Science">
        <title>The Paleozoic origin of enzymatic lignin decomposition reconstructed from 31 fungal genomes.</title>
        <authorList>
            <person name="Floudas D."/>
            <person name="Binder M."/>
            <person name="Riley R."/>
            <person name="Barry K."/>
            <person name="Blanchette R.A."/>
            <person name="Henrissat B."/>
            <person name="Martinez A.T."/>
            <person name="Otillar R."/>
            <person name="Spatafora J.W."/>
            <person name="Yadav J.S."/>
            <person name="Aerts A."/>
            <person name="Benoit I."/>
            <person name="Boyd A."/>
            <person name="Carlson A."/>
            <person name="Copeland A."/>
            <person name="Coutinho P.M."/>
            <person name="de Vries R.P."/>
            <person name="Ferreira P."/>
            <person name="Findley K."/>
            <person name="Foster B."/>
            <person name="Gaskell J."/>
            <person name="Glotzer D."/>
            <person name="Gorecki P."/>
            <person name="Heitman J."/>
            <person name="Hesse C."/>
            <person name="Hori C."/>
            <person name="Igarashi K."/>
            <person name="Jurgens J.A."/>
            <person name="Kallen N."/>
            <person name="Kersten P."/>
            <person name="Kohler A."/>
            <person name="Kuees U."/>
            <person name="Kumar T.K.A."/>
            <person name="Kuo A."/>
            <person name="LaButti K."/>
            <person name="Larrondo L.F."/>
            <person name="Lindquist E."/>
            <person name="Ling A."/>
            <person name="Lombard V."/>
            <person name="Lucas S."/>
            <person name="Lundell T."/>
            <person name="Martin R."/>
            <person name="McLaughlin D.J."/>
            <person name="Morgenstern I."/>
            <person name="Morin E."/>
            <person name="Murat C."/>
            <person name="Nagy L.G."/>
            <person name="Nolan M."/>
            <person name="Ohm R.A."/>
            <person name="Patyshakuliyeva A."/>
            <person name="Rokas A."/>
            <person name="Ruiz-Duenas F.J."/>
            <person name="Sabat G."/>
            <person name="Salamov A."/>
            <person name="Samejima M."/>
            <person name="Schmutz J."/>
            <person name="Slot J.C."/>
            <person name="St John F."/>
            <person name="Stenlid J."/>
            <person name="Sun H."/>
            <person name="Sun S."/>
            <person name="Syed K."/>
            <person name="Tsang A."/>
            <person name="Wiebenga A."/>
            <person name="Young D."/>
            <person name="Pisabarro A."/>
            <person name="Eastwood D.C."/>
            <person name="Martin F."/>
            <person name="Cullen D."/>
            <person name="Grigoriev I.V."/>
            <person name="Hibbett D.S."/>
        </authorList>
    </citation>
    <scope>NUCLEOTIDE SEQUENCE</scope>
    <source>
        <strain evidence="3">FP-58527</strain>
    </source>
</reference>
<dbReference type="SUPFAM" id="SSF81383">
    <property type="entry name" value="F-box domain"/>
    <property type="match status" value="1"/>
</dbReference>
<dbReference type="PROSITE" id="PS50181">
    <property type="entry name" value="FBOX"/>
    <property type="match status" value="1"/>
</dbReference>
<protein>
    <recommendedName>
        <fullName evidence="1">F-box domain-containing protein</fullName>
    </recommendedName>
</protein>
<dbReference type="EMBL" id="KE504231">
    <property type="protein sequence ID" value="EPS94494.1"/>
    <property type="molecule type" value="Genomic_DNA"/>
</dbReference>
<evidence type="ECO:0000313" key="3">
    <source>
        <dbReference type="Proteomes" id="UP000015241"/>
    </source>
</evidence>
<organism evidence="2 3">
    <name type="scientific">Fomitopsis schrenkii</name>
    <name type="common">Brown rot fungus</name>
    <dbReference type="NCBI Taxonomy" id="2126942"/>
    <lineage>
        <taxon>Eukaryota</taxon>
        <taxon>Fungi</taxon>
        <taxon>Dikarya</taxon>
        <taxon>Basidiomycota</taxon>
        <taxon>Agaricomycotina</taxon>
        <taxon>Agaricomycetes</taxon>
        <taxon>Polyporales</taxon>
        <taxon>Fomitopsis</taxon>
    </lineage>
</organism>
<dbReference type="OrthoDB" id="424465at2759"/>
<accession>S8F6F2</accession>
<dbReference type="SMART" id="SM00256">
    <property type="entry name" value="FBOX"/>
    <property type="match status" value="1"/>
</dbReference>
<evidence type="ECO:0000313" key="2">
    <source>
        <dbReference type="EMBL" id="EPS94494.1"/>
    </source>
</evidence>
<dbReference type="HOGENOM" id="CLU_028039_0_0_1"/>
<gene>
    <name evidence="2" type="ORF">FOMPIDRAFT_1169701</name>
</gene>
<sequence>MSEPVGLVYLPEDLLLEIATHISVFDVLSLKQTCRTLYAFGSTDYLWHRIIQQVDLPLDLPLNTPLCALAQYELQPIVLKAIRLEANWRRRPPRAKAMRLLPRDTNGHYVDDMHFVQGGKWLLTVQRHRQRGGRPGSHLEVWSLEDEPYVIACVDIAGFYRTAALELKEESQYLTLAVGYETDDLIEIIAIYSVPFRDRSEFLFYTAPTLSPSTTIRLPPHPSSTSPSAKFIHQLSLSDGRLVVSVVDPVGHSGLSLLQVLLVDIKSKASQWVDPKHMRPYSDIWVKVYAHNGHLIFLGPARQSIILRVHALPPALPPSSPSEALDLGPILAQYEQPLQHDSQFQDIIRVSAPSAASISALVICSFHDTSPRVGQVTRFPLPGRGRAPHLPGATRYFNMPSHVSAQLALVGPAGRAVWVEHDWETQKKRVMRFQMRKKGWDGQGVSEAVSALLPTDAALPFLPDTAHSLAFDEVTGRVCIGLFNGEIYVMDFV</sequence>
<keyword evidence="3" id="KW-1185">Reference proteome</keyword>
<dbReference type="Pfam" id="PF12937">
    <property type="entry name" value="F-box-like"/>
    <property type="match status" value="1"/>
</dbReference>
<dbReference type="eggNOG" id="ENOG502SQ04">
    <property type="taxonomic scope" value="Eukaryota"/>
</dbReference>
<name>S8F6F2_FOMSC</name>
<dbReference type="InterPro" id="IPR001810">
    <property type="entry name" value="F-box_dom"/>
</dbReference>
<feature type="domain" description="F-box" evidence="1">
    <location>
        <begin position="4"/>
        <end position="50"/>
    </location>
</feature>